<feature type="compositionally biased region" description="Pro residues" evidence="1">
    <location>
        <begin position="422"/>
        <end position="434"/>
    </location>
</feature>
<feature type="compositionally biased region" description="Basic and acidic residues" evidence="1">
    <location>
        <begin position="625"/>
        <end position="635"/>
    </location>
</feature>
<dbReference type="EMBL" id="ML975285">
    <property type="protein sequence ID" value="KAF1835533.1"/>
    <property type="molecule type" value="Genomic_DNA"/>
</dbReference>
<evidence type="ECO:0000313" key="3">
    <source>
        <dbReference type="Proteomes" id="UP000800040"/>
    </source>
</evidence>
<feature type="compositionally biased region" description="Basic and acidic residues" evidence="1">
    <location>
        <begin position="156"/>
        <end position="232"/>
    </location>
</feature>
<feature type="region of interest" description="Disordered" evidence="1">
    <location>
        <begin position="593"/>
        <end position="702"/>
    </location>
</feature>
<feature type="compositionally biased region" description="Polar residues" evidence="1">
    <location>
        <begin position="23"/>
        <end position="36"/>
    </location>
</feature>
<keyword evidence="3" id="KW-1185">Reference proteome</keyword>
<evidence type="ECO:0000256" key="1">
    <source>
        <dbReference type="SAM" id="MobiDB-lite"/>
    </source>
</evidence>
<evidence type="ECO:0000313" key="2">
    <source>
        <dbReference type="EMBL" id="KAF1835533.1"/>
    </source>
</evidence>
<proteinExistence type="predicted"/>
<feature type="region of interest" description="Disordered" evidence="1">
    <location>
        <begin position="718"/>
        <end position="769"/>
    </location>
</feature>
<feature type="region of interest" description="Disordered" evidence="1">
    <location>
        <begin position="1"/>
        <end position="46"/>
    </location>
</feature>
<dbReference type="OrthoDB" id="3673077at2759"/>
<dbReference type="Proteomes" id="UP000800040">
    <property type="component" value="Unassembled WGS sequence"/>
</dbReference>
<feature type="compositionally biased region" description="Pro residues" evidence="1">
    <location>
        <begin position="330"/>
        <end position="339"/>
    </location>
</feature>
<reference evidence="2" key="1">
    <citation type="submission" date="2020-01" db="EMBL/GenBank/DDBJ databases">
        <authorList>
            <consortium name="DOE Joint Genome Institute"/>
            <person name="Haridas S."/>
            <person name="Albert R."/>
            <person name="Binder M."/>
            <person name="Bloem J."/>
            <person name="Labutti K."/>
            <person name="Salamov A."/>
            <person name="Andreopoulos B."/>
            <person name="Baker S.E."/>
            <person name="Barry K."/>
            <person name="Bills G."/>
            <person name="Bluhm B.H."/>
            <person name="Cannon C."/>
            <person name="Castanera R."/>
            <person name="Culley D.E."/>
            <person name="Daum C."/>
            <person name="Ezra D."/>
            <person name="Gonzalez J.B."/>
            <person name="Henrissat B."/>
            <person name="Kuo A."/>
            <person name="Liang C."/>
            <person name="Lipzen A."/>
            <person name="Lutzoni F."/>
            <person name="Magnuson J."/>
            <person name="Mondo S."/>
            <person name="Nolan M."/>
            <person name="Ohm R."/>
            <person name="Pangilinan J."/>
            <person name="Park H.-J."/>
            <person name="Ramirez L."/>
            <person name="Alfaro M."/>
            <person name="Sun H."/>
            <person name="Tritt A."/>
            <person name="Yoshinaga Y."/>
            <person name="Zwiers L.-H."/>
            <person name="Turgeon B.G."/>
            <person name="Goodwin S.B."/>
            <person name="Spatafora J.W."/>
            <person name="Crous P.W."/>
            <person name="Grigoriev I.V."/>
        </authorList>
    </citation>
    <scope>NUCLEOTIDE SEQUENCE</scope>
    <source>
        <strain evidence="2">P77</strain>
    </source>
</reference>
<sequence length="903" mass="97300">MDQEGSMPRELAASFNPEAPTFTPLTPNPTGTTAENSPFRPIGNSRPIYLGRRAANLARGPTRSPARGLRHFMAWHETQRQHQTPQDRSMTALRAGPSTAPMDNAVAPLPGLFSTQQVEPRFITPDIDELNAFLGLPGANKAVTELPEGKAVTELPEGKKAVTELPEAKKPATEKSEGKKPATELPEVKKPATEQSEVKKPANERSEVKKPATEHSEVKKPATEQSDVKKPATDLPGMKKATTDDSPARSHQFRPFQGLNESVYGKLIDRALERPLTADDLAQIFNSMSGPSGDTGTASGGAPHVHQQGYGPGPSGTARNDGGNQTMKLRPPPPYPPPGLGDDLPRIMPAQHNQGIRVVLPPRGPLPSAGRGLPRIMPAQDNQAMSAIPSSPRPPPGLPHGLGGGFPRTMQAQDNRAMNAIPPSPCPPRGPPPSSGRGLPRIRPAQDNQDMMGILPLLEPPPGPRPTFGRDLPRNMPAQERGVIAQAARQPQHMSTGPGAAFGQPRRVADLPNVPASPAASGQAQLRRLSDLQYVRRLSDLPNIPTSPAVSGQPQLRRVSDLQYVRRLSDLPSISASPAPFGHARRGSDLQYVPASPAASGQPRRVSDGLQYAPASPAASVQSRHVSDLHVRKGQNEYQPRRQSNAGPLRQRTSTHSSRSDQGPQPSHADIFPDDYQPRRPSYQQEPAGNSFPTPLPGLGPQLSVEHFEAEARPFLPEPYTQQSSNSWSQRNTAPSVVGPQGQAQPQMRPQFEEDHANAQQHYPPTPADIAATDADVLYLLDHLPNNNDGDGPDLPCDERPLTPQQLTGECYGISLTAMGRSGQWNAPAAEEGVPFRVRPLDHEGWGGWEWALTRCGWGDEIVKRGLGWVFLVEGPGIYAKFLPSIARKGIPFGVLEEKDGGS</sequence>
<feature type="region of interest" description="Disordered" evidence="1">
    <location>
        <begin position="283"/>
        <end position="347"/>
    </location>
</feature>
<feature type="region of interest" description="Disordered" evidence="1">
    <location>
        <begin position="147"/>
        <end position="262"/>
    </location>
</feature>
<dbReference type="AlphaFoldDB" id="A0A6A5KPJ4"/>
<feature type="compositionally biased region" description="Polar residues" evidence="1">
    <location>
        <begin position="284"/>
        <end position="297"/>
    </location>
</feature>
<feature type="compositionally biased region" description="Polar residues" evidence="1">
    <location>
        <begin position="636"/>
        <end position="665"/>
    </location>
</feature>
<accession>A0A6A5KPJ4</accession>
<protein>
    <submittedName>
        <fullName evidence="2">Uncharacterized protein</fullName>
    </submittedName>
</protein>
<name>A0A6A5KPJ4_9PLEO</name>
<gene>
    <name evidence="2" type="ORF">BDW02DRAFT_646761</name>
</gene>
<feature type="compositionally biased region" description="Polar residues" evidence="1">
    <location>
        <begin position="682"/>
        <end position="693"/>
    </location>
</feature>
<feature type="compositionally biased region" description="Polar residues" evidence="1">
    <location>
        <begin position="720"/>
        <end position="735"/>
    </location>
</feature>
<organism evidence="2 3">
    <name type="scientific">Decorospora gaudefroyi</name>
    <dbReference type="NCBI Taxonomy" id="184978"/>
    <lineage>
        <taxon>Eukaryota</taxon>
        <taxon>Fungi</taxon>
        <taxon>Dikarya</taxon>
        <taxon>Ascomycota</taxon>
        <taxon>Pezizomycotina</taxon>
        <taxon>Dothideomycetes</taxon>
        <taxon>Pleosporomycetidae</taxon>
        <taxon>Pleosporales</taxon>
        <taxon>Pleosporineae</taxon>
        <taxon>Pleosporaceae</taxon>
        <taxon>Decorospora</taxon>
    </lineage>
</organism>
<feature type="region of interest" description="Disordered" evidence="1">
    <location>
        <begin position="417"/>
        <end position="442"/>
    </location>
</feature>